<dbReference type="AlphaFoldDB" id="A0A6M4GV63"/>
<dbReference type="KEGG" id="uru:DSM104443_02127"/>
<gene>
    <name evidence="1" type="ORF">DSM104443_02127</name>
</gene>
<reference evidence="1 2" key="1">
    <citation type="submission" date="2020-04" db="EMBL/GenBank/DDBJ databases">
        <title>Usitatibacter rugosus gen. nov., sp. nov. and Usitatibacter palustris sp. nov., novel members of Usitatibacteraceae fam. nov. within the order Nitrosomonadales isolated from soil.</title>
        <authorList>
            <person name="Huber K.J."/>
            <person name="Neumann-Schaal M."/>
            <person name="Geppert A."/>
            <person name="Luckner M."/>
            <person name="Wanner G."/>
            <person name="Overmann J."/>
        </authorList>
    </citation>
    <scope>NUCLEOTIDE SEQUENCE [LARGE SCALE GENOMIC DNA]</scope>
    <source>
        <strain evidence="1 2">0125_3</strain>
    </source>
</reference>
<dbReference type="EMBL" id="CP053069">
    <property type="protein sequence ID" value="QJR11056.1"/>
    <property type="molecule type" value="Genomic_DNA"/>
</dbReference>
<evidence type="ECO:0000313" key="1">
    <source>
        <dbReference type="EMBL" id="QJR11056.1"/>
    </source>
</evidence>
<evidence type="ECO:0000313" key="2">
    <source>
        <dbReference type="Proteomes" id="UP000501534"/>
    </source>
</evidence>
<dbReference type="SUPFAM" id="SSF69047">
    <property type="entry name" value="Hypothetical protein YjbJ"/>
    <property type="match status" value="1"/>
</dbReference>
<organism evidence="1 2">
    <name type="scientific">Usitatibacter rugosus</name>
    <dbReference type="NCBI Taxonomy" id="2732067"/>
    <lineage>
        <taxon>Bacteria</taxon>
        <taxon>Pseudomonadati</taxon>
        <taxon>Pseudomonadota</taxon>
        <taxon>Betaproteobacteria</taxon>
        <taxon>Nitrosomonadales</taxon>
        <taxon>Usitatibacteraceae</taxon>
        <taxon>Usitatibacter</taxon>
    </lineage>
</organism>
<dbReference type="Gene3D" id="1.10.1470.10">
    <property type="entry name" value="YjbJ"/>
    <property type="match status" value="1"/>
</dbReference>
<evidence type="ECO:0008006" key="3">
    <source>
        <dbReference type="Google" id="ProtNLM"/>
    </source>
</evidence>
<name>A0A6M4GV63_9PROT</name>
<dbReference type="RefSeq" id="WP_171092067.1">
    <property type="nucleotide sequence ID" value="NZ_CP053069.1"/>
</dbReference>
<dbReference type="InterPro" id="IPR036629">
    <property type="entry name" value="YjbJ_sf"/>
</dbReference>
<protein>
    <recommendedName>
        <fullName evidence="3">CsbD-like protein</fullName>
    </recommendedName>
</protein>
<dbReference type="Proteomes" id="UP000501534">
    <property type="component" value="Chromosome"/>
</dbReference>
<proteinExistence type="predicted"/>
<sequence>MNREILAGNYRQLKGLVLQQWGRITDDDFRVLEGRQEYWAGEMMEARGIALADARRRSSALRIDTSALR</sequence>
<accession>A0A6M4GV63</accession>
<keyword evidence="2" id="KW-1185">Reference proteome</keyword>